<gene>
    <name evidence="3" type="ORF">MSMAP_1911</name>
</gene>
<dbReference type="InterPro" id="IPR045865">
    <property type="entry name" value="ACT-like_dom_sf"/>
</dbReference>
<dbReference type="Pfam" id="PF21631">
    <property type="entry name" value="A9CJY8-like_N"/>
    <property type="match status" value="1"/>
</dbReference>
<dbReference type="Pfam" id="PF13840">
    <property type="entry name" value="ACT_7"/>
    <property type="match status" value="1"/>
</dbReference>
<dbReference type="AlphaFoldDB" id="A0A0E3LSJ8"/>
<dbReference type="Gene3D" id="3.30.2130.10">
    <property type="entry name" value="VC0802-like"/>
    <property type="match status" value="1"/>
</dbReference>
<feature type="domain" description="A9CJY8-like N-terminal" evidence="2">
    <location>
        <begin position="21"/>
        <end position="63"/>
    </location>
</feature>
<dbReference type="SUPFAM" id="SSF55021">
    <property type="entry name" value="ACT-like"/>
    <property type="match status" value="2"/>
</dbReference>
<dbReference type="EMBL" id="CP009511">
    <property type="protein sequence ID" value="AKB61896.1"/>
    <property type="molecule type" value="Genomic_DNA"/>
</dbReference>
<evidence type="ECO:0000313" key="3">
    <source>
        <dbReference type="EMBL" id="AKB61896.1"/>
    </source>
</evidence>
<proteinExistence type="predicted"/>
<dbReference type="InterPro" id="IPR027795">
    <property type="entry name" value="CASTOR_ACT_dom"/>
</dbReference>
<organism evidence="3 4">
    <name type="scientific">Methanosarcina mazei SarPi</name>
    <dbReference type="NCBI Taxonomy" id="1434115"/>
    <lineage>
        <taxon>Archaea</taxon>
        <taxon>Methanobacteriati</taxon>
        <taxon>Methanobacteriota</taxon>
        <taxon>Stenosarchaea group</taxon>
        <taxon>Methanomicrobia</taxon>
        <taxon>Methanosarcinales</taxon>
        <taxon>Methanosarcinaceae</taxon>
        <taxon>Methanosarcina</taxon>
    </lineage>
</organism>
<evidence type="ECO:0000259" key="2">
    <source>
        <dbReference type="Pfam" id="PF21631"/>
    </source>
</evidence>
<dbReference type="PATRIC" id="fig|1434115.4.peg.2453"/>
<dbReference type="PANTHER" id="PTHR31131">
    <property type="entry name" value="CHROMOSOME 1, WHOLE GENOME SHOTGUN SEQUENCE"/>
    <property type="match status" value="1"/>
</dbReference>
<protein>
    <submittedName>
        <fullName evidence="3">Uncharacterized protein</fullName>
    </submittedName>
</protein>
<evidence type="ECO:0000313" key="4">
    <source>
        <dbReference type="Proteomes" id="UP000033116"/>
    </source>
</evidence>
<dbReference type="HOGENOM" id="CLU_130568_0_0_2"/>
<dbReference type="InterPro" id="IPR016540">
    <property type="entry name" value="UCP008459"/>
</dbReference>
<accession>A0A0E3LSJ8</accession>
<feature type="domain" description="CASTOR ACT" evidence="1">
    <location>
        <begin position="72"/>
        <end position="133"/>
    </location>
</feature>
<name>A0A0E3LSJ8_METMZ</name>
<dbReference type="PIRSF" id="PIRSF008459">
    <property type="entry name" value="UCP008459"/>
    <property type="match status" value="1"/>
</dbReference>
<dbReference type="InterPro" id="IPR049447">
    <property type="entry name" value="A9CJY8-like_N"/>
</dbReference>
<evidence type="ECO:0000259" key="1">
    <source>
        <dbReference type="Pfam" id="PF13840"/>
    </source>
</evidence>
<dbReference type="InterPro" id="IPR051719">
    <property type="entry name" value="CASTOR_mTORC1"/>
</dbReference>
<sequence>MSVKKEPLMEEKKPTLSVLKGRFNILRLEKDSKVPSEVFESDFVSITQTPDELSVVFRESNVQSSIPSGIRAERGWSCLKVEGPLDFSLTGILAGISSALAEKRISIFTISTYDTDYILVKETDLERASEALANEGYKIRSP</sequence>
<reference evidence="3 4" key="1">
    <citation type="submission" date="2014-07" db="EMBL/GenBank/DDBJ databases">
        <title>Methanogenic archaea and the global carbon cycle.</title>
        <authorList>
            <person name="Henriksen J.R."/>
            <person name="Luke J."/>
            <person name="Reinhart S."/>
            <person name="Benedict M.N."/>
            <person name="Youngblut N.D."/>
            <person name="Metcalf M.E."/>
            <person name="Whitaker R.J."/>
            <person name="Metcalf W.W."/>
        </authorList>
    </citation>
    <scope>NUCLEOTIDE SEQUENCE [LARGE SCALE GENOMIC DNA]</scope>
    <source>
        <strain evidence="3 4">SarPi</strain>
    </source>
</reference>
<dbReference type="Proteomes" id="UP000033116">
    <property type="component" value="Chromosome"/>
</dbReference>
<dbReference type="PANTHER" id="PTHR31131:SF6">
    <property type="entry name" value="CASTOR ACT DOMAIN-CONTAINING PROTEIN"/>
    <property type="match status" value="1"/>
</dbReference>
<dbReference type="CDD" id="cd04868">
    <property type="entry name" value="ACT_AK-like"/>
    <property type="match status" value="1"/>
</dbReference>